<dbReference type="InterPro" id="IPR011010">
    <property type="entry name" value="DNA_brk_join_enz"/>
</dbReference>
<evidence type="ECO:0000256" key="1">
    <source>
        <dbReference type="ARBA" id="ARBA00022908"/>
    </source>
</evidence>
<dbReference type="InterPro" id="IPR010998">
    <property type="entry name" value="Integrase_recombinase_N"/>
</dbReference>
<dbReference type="EMBL" id="JPGN01000050">
    <property type="protein sequence ID" value="KFI19516.1"/>
    <property type="molecule type" value="Genomic_DNA"/>
</dbReference>
<protein>
    <submittedName>
        <fullName evidence="5">Integrase</fullName>
    </submittedName>
</protein>
<keyword evidence="1" id="KW-0229">DNA integration</keyword>
<evidence type="ECO:0000259" key="4">
    <source>
        <dbReference type="PROSITE" id="PS51900"/>
    </source>
</evidence>
<dbReference type="Pfam" id="PF13495">
    <property type="entry name" value="Phage_int_SAM_4"/>
    <property type="match status" value="1"/>
</dbReference>
<gene>
    <name evidence="5" type="ORF">IB75_08235</name>
</gene>
<dbReference type="AlphaFoldDB" id="A0A0E2Z2S2"/>
<feature type="domain" description="Core-binding (CB)" evidence="4">
    <location>
        <begin position="1"/>
        <end position="75"/>
    </location>
</feature>
<name>A0A0E2Z2S2_9GAMM</name>
<dbReference type="InterPro" id="IPR044068">
    <property type="entry name" value="CB"/>
</dbReference>
<dbReference type="Gene3D" id="1.10.150.130">
    <property type="match status" value="1"/>
</dbReference>
<evidence type="ECO:0000256" key="2">
    <source>
        <dbReference type="ARBA" id="ARBA00023125"/>
    </source>
</evidence>
<dbReference type="HOGENOM" id="CLU_2118475_0_0_6"/>
<dbReference type="InterPro" id="IPR004107">
    <property type="entry name" value="Integrase_SAM-like_N"/>
</dbReference>
<evidence type="ECO:0000313" key="5">
    <source>
        <dbReference type="EMBL" id="KFI19516.1"/>
    </source>
</evidence>
<sequence length="114" mass="12971">MRAAIRVRHNSIRAEQAYRGWIKRFIFFYGKRHPGDMGKVEISAFLTHLAVKGKVAASTQNQALNAILFLYRGGLKQDVEWLDEVERAKKPSRLPVVFTPNEARKVLALPPQGK</sequence>
<dbReference type="OrthoDB" id="9801717at2"/>
<dbReference type="Proteomes" id="UP000028839">
    <property type="component" value="Unassembled WGS sequence"/>
</dbReference>
<dbReference type="GO" id="GO:0015074">
    <property type="term" value="P:DNA integration"/>
    <property type="evidence" value="ECO:0007669"/>
    <property type="project" value="UniProtKB-KW"/>
</dbReference>
<keyword evidence="2 3" id="KW-0238">DNA-binding</keyword>
<accession>A0A0E2Z2S2</accession>
<reference evidence="5 6" key="1">
    <citation type="submission" date="2014-07" db="EMBL/GenBank/DDBJ databases">
        <title>Comparative analysis of Nitrosococcus oceani genome inventories of strains from Pacific and Atlantic gyres.</title>
        <authorList>
            <person name="Lim C.K."/>
            <person name="Wang L."/>
            <person name="Sayavedra-Soto L.A."/>
            <person name="Klotz M.G."/>
        </authorList>
    </citation>
    <scope>NUCLEOTIDE SEQUENCE [LARGE SCALE GENOMIC DNA]</scope>
    <source>
        <strain evidence="5 6">C-27</strain>
    </source>
</reference>
<dbReference type="SUPFAM" id="SSF56349">
    <property type="entry name" value="DNA breaking-rejoining enzymes"/>
    <property type="match status" value="1"/>
</dbReference>
<evidence type="ECO:0000313" key="6">
    <source>
        <dbReference type="Proteomes" id="UP000028839"/>
    </source>
</evidence>
<organism evidence="5 6">
    <name type="scientific">Nitrosococcus oceani C-27</name>
    <dbReference type="NCBI Taxonomy" id="314279"/>
    <lineage>
        <taxon>Bacteria</taxon>
        <taxon>Pseudomonadati</taxon>
        <taxon>Pseudomonadota</taxon>
        <taxon>Gammaproteobacteria</taxon>
        <taxon>Chromatiales</taxon>
        <taxon>Chromatiaceae</taxon>
        <taxon>Nitrosococcus</taxon>
    </lineage>
</organism>
<comment type="caution">
    <text evidence="5">The sequence shown here is derived from an EMBL/GenBank/DDBJ whole genome shotgun (WGS) entry which is preliminary data.</text>
</comment>
<dbReference type="PROSITE" id="PS51900">
    <property type="entry name" value="CB"/>
    <property type="match status" value="1"/>
</dbReference>
<evidence type="ECO:0000256" key="3">
    <source>
        <dbReference type="PROSITE-ProRule" id="PRU01248"/>
    </source>
</evidence>
<proteinExistence type="predicted"/>
<dbReference type="GO" id="GO:0003677">
    <property type="term" value="F:DNA binding"/>
    <property type="evidence" value="ECO:0007669"/>
    <property type="project" value="UniProtKB-UniRule"/>
</dbReference>